<sequence length="445" mass="48226">MVTQREYVADFADFIEASPTSYHAVSRIASRLDACGFTRLREEDSWLESVRGGGFYVIRGGAVIAFMLPEEKMDASRATLRIIGSHTDSPCLKVKPEGVSFHGAFTQVDVEVYGGPLLNSWLNRDMGIAGRVVDMDGNVHLVKTPACMVLPQLAPHLIGGNRDKLEINRQKDIHPVYTRSEDFWDLIAGSARPVGVQGSNASEIKVDGLRASDIAGHDLHSYCVEPPHVNGSYFSSGRQDNLVSVFASMRAMEDCARSLAEGTTAIMDTAIPLFVAFDHEEVGSGTSSGACGPFLESILRRIIGLWSQGEEAYERICARSLCVSADTGHSLNPNYPEHYDPDHPPVAGEGVLIKINALQRYASDAYGIAMLRKFAQSAGAKLQSFVSNNAIPCGTTTGPLTATRLGIPTVDVGIPLLSMHSAREISHVDDLYTMYRLCAGVWGSM</sequence>
<dbReference type="PANTHER" id="PTHR28570:SF3">
    <property type="entry name" value="ASPARTYL AMINOPEPTIDASE"/>
    <property type="match status" value="1"/>
</dbReference>
<dbReference type="EC" id="3.4.11.-" evidence="10"/>
<gene>
    <name evidence="11" type="ORF">R6G80_00255</name>
</gene>
<name>A0AAW9HWI2_9ACTO</name>
<evidence type="ECO:0000256" key="10">
    <source>
        <dbReference type="RuleBase" id="RU004387"/>
    </source>
</evidence>
<dbReference type="PANTHER" id="PTHR28570">
    <property type="entry name" value="ASPARTYL AMINOPEPTIDASE"/>
    <property type="match status" value="1"/>
</dbReference>
<organism evidence="11 12">
    <name type="scientific">Actinotignum urinale</name>
    <dbReference type="NCBI Taxonomy" id="190146"/>
    <lineage>
        <taxon>Bacteria</taxon>
        <taxon>Bacillati</taxon>
        <taxon>Actinomycetota</taxon>
        <taxon>Actinomycetes</taxon>
        <taxon>Actinomycetales</taxon>
        <taxon>Actinomycetaceae</taxon>
        <taxon>Actinotignum</taxon>
    </lineage>
</organism>
<dbReference type="Gene3D" id="2.30.250.10">
    <property type="entry name" value="Aminopeptidase i, Domain 2"/>
    <property type="match status" value="1"/>
</dbReference>
<dbReference type="GO" id="GO:0004177">
    <property type="term" value="F:aminopeptidase activity"/>
    <property type="evidence" value="ECO:0007669"/>
    <property type="project" value="UniProtKB-KW"/>
</dbReference>
<dbReference type="GO" id="GO:0008237">
    <property type="term" value="F:metallopeptidase activity"/>
    <property type="evidence" value="ECO:0007669"/>
    <property type="project" value="UniProtKB-KW"/>
</dbReference>
<evidence type="ECO:0000256" key="9">
    <source>
        <dbReference type="RuleBase" id="RU004386"/>
    </source>
</evidence>
<dbReference type="EMBL" id="JAWNGC010000001">
    <property type="protein sequence ID" value="MDY5154166.1"/>
    <property type="molecule type" value="Genomic_DNA"/>
</dbReference>
<evidence type="ECO:0000256" key="3">
    <source>
        <dbReference type="ARBA" id="ARBA00022438"/>
    </source>
</evidence>
<dbReference type="Gene3D" id="3.40.630.10">
    <property type="entry name" value="Zn peptidases"/>
    <property type="match status" value="2"/>
</dbReference>
<comment type="similarity">
    <text evidence="2 9">Belongs to the peptidase M18 family.</text>
</comment>
<keyword evidence="3 9" id="KW-0031">Aminopeptidase</keyword>
<dbReference type="SUPFAM" id="SSF101821">
    <property type="entry name" value="Aminopeptidase/glucanase lid domain"/>
    <property type="match status" value="1"/>
</dbReference>
<keyword evidence="5 9" id="KW-0479">Metal-binding</keyword>
<keyword evidence="7 9" id="KW-0862">Zinc</keyword>
<dbReference type="SUPFAM" id="SSF53187">
    <property type="entry name" value="Zn-dependent exopeptidases"/>
    <property type="match status" value="1"/>
</dbReference>
<keyword evidence="8 9" id="KW-0482">Metalloprotease</keyword>
<dbReference type="InterPro" id="IPR023358">
    <property type="entry name" value="Peptidase_M18_dom2"/>
</dbReference>
<dbReference type="Pfam" id="PF02127">
    <property type="entry name" value="Peptidase_M18"/>
    <property type="match status" value="1"/>
</dbReference>
<evidence type="ECO:0000313" key="11">
    <source>
        <dbReference type="EMBL" id="MDY5154166.1"/>
    </source>
</evidence>
<dbReference type="GO" id="GO:0005737">
    <property type="term" value="C:cytoplasm"/>
    <property type="evidence" value="ECO:0007669"/>
    <property type="project" value="UniProtKB-ARBA"/>
</dbReference>
<evidence type="ECO:0000256" key="8">
    <source>
        <dbReference type="ARBA" id="ARBA00023049"/>
    </source>
</evidence>
<evidence type="ECO:0000313" key="12">
    <source>
        <dbReference type="Proteomes" id="UP001281731"/>
    </source>
</evidence>
<evidence type="ECO:0000256" key="6">
    <source>
        <dbReference type="ARBA" id="ARBA00022801"/>
    </source>
</evidence>
<comment type="cofactor">
    <cofactor evidence="1 10">
        <name>Zn(2+)</name>
        <dbReference type="ChEBI" id="CHEBI:29105"/>
    </cofactor>
</comment>
<evidence type="ECO:0000256" key="7">
    <source>
        <dbReference type="ARBA" id="ARBA00022833"/>
    </source>
</evidence>
<keyword evidence="6 9" id="KW-0378">Hydrolase</keyword>
<keyword evidence="4 9" id="KW-0645">Protease</keyword>
<evidence type="ECO:0000256" key="5">
    <source>
        <dbReference type="ARBA" id="ARBA00022723"/>
    </source>
</evidence>
<protein>
    <recommendedName>
        <fullName evidence="10">M18 family aminopeptidase</fullName>
        <ecNumber evidence="10">3.4.11.-</ecNumber>
    </recommendedName>
</protein>
<dbReference type="RefSeq" id="WP_102165411.1">
    <property type="nucleotide sequence ID" value="NZ_CP126967.1"/>
</dbReference>
<dbReference type="InterPro" id="IPR001948">
    <property type="entry name" value="Peptidase_M18"/>
</dbReference>
<accession>A0AAW9HWI2</accession>
<evidence type="ECO:0000256" key="4">
    <source>
        <dbReference type="ARBA" id="ARBA00022670"/>
    </source>
</evidence>
<dbReference type="NCBIfam" id="NF002759">
    <property type="entry name" value="PRK02813.1"/>
    <property type="match status" value="1"/>
</dbReference>
<dbReference type="GO" id="GO:0006508">
    <property type="term" value="P:proteolysis"/>
    <property type="evidence" value="ECO:0007669"/>
    <property type="project" value="UniProtKB-KW"/>
</dbReference>
<reference evidence="11" key="1">
    <citation type="submission" date="2023-10" db="EMBL/GenBank/DDBJ databases">
        <title>Whole Genome based description of the genera Actinobaculum and Actinotignum reveals a complex phylogenetic relationship within the species included in the genus Actinotignum.</title>
        <authorList>
            <person name="Jensen C.S."/>
            <person name="Dargis R."/>
            <person name="Kemp M."/>
            <person name="Christensen J.J."/>
        </authorList>
    </citation>
    <scope>NUCLEOTIDE SEQUENCE</scope>
    <source>
        <strain evidence="11">SLA_B511</strain>
    </source>
</reference>
<evidence type="ECO:0000256" key="1">
    <source>
        <dbReference type="ARBA" id="ARBA00001947"/>
    </source>
</evidence>
<dbReference type="Proteomes" id="UP001281731">
    <property type="component" value="Unassembled WGS sequence"/>
</dbReference>
<comment type="caution">
    <text evidence="11">The sequence shown here is derived from an EMBL/GenBank/DDBJ whole genome shotgun (WGS) entry which is preliminary data.</text>
</comment>
<dbReference type="AlphaFoldDB" id="A0AAW9HWI2"/>
<proteinExistence type="inferred from homology"/>
<dbReference type="GO" id="GO:0008270">
    <property type="term" value="F:zinc ion binding"/>
    <property type="evidence" value="ECO:0007669"/>
    <property type="project" value="InterPro"/>
</dbReference>
<evidence type="ECO:0000256" key="2">
    <source>
        <dbReference type="ARBA" id="ARBA00008290"/>
    </source>
</evidence>
<dbReference type="PRINTS" id="PR00932">
    <property type="entry name" value="AMINO1PTASE"/>
</dbReference>